<dbReference type="Gene3D" id="1.20.1250.20">
    <property type="entry name" value="MFS general substrate transporter like domains"/>
    <property type="match status" value="2"/>
</dbReference>
<gene>
    <name evidence="7" type="ORF">N177_4035</name>
</gene>
<feature type="transmembrane region" description="Helical" evidence="5">
    <location>
        <begin position="202"/>
        <end position="221"/>
    </location>
</feature>
<dbReference type="InterPro" id="IPR047200">
    <property type="entry name" value="MFS_YcaD-like"/>
</dbReference>
<feature type="transmembrane region" description="Helical" evidence="5">
    <location>
        <begin position="354"/>
        <end position="373"/>
    </location>
</feature>
<feature type="domain" description="Major facilitator superfamily (MFS) profile" evidence="6">
    <location>
        <begin position="7"/>
        <end position="379"/>
    </location>
</feature>
<dbReference type="OrthoDB" id="9810614at2"/>
<keyword evidence="4 5" id="KW-0472">Membrane</keyword>
<evidence type="ECO:0000256" key="4">
    <source>
        <dbReference type="ARBA" id="ARBA00023136"/>
    </source>
</evidence>
<dbReference type="InterPro" id="IPR011701">
    <property type="entry name" value="MFS"/>
</dbReference>
<dbReference type="PROSITE" id="PS50850">
    <property type="entry name" value="MFS"/>
    <property type="match status" value="1"/>
</dbReference>
<sequence>MRSAIASIAALMISVLILLTGSGLQSTLIPLAAANFGFDTIFVGLIGSSYFLGMAVGCLVAPRFIRRTGHIRAFGAVTAVTTAAAVLHALVIEPITWNILRCITGFCYAAAYAIIESWLNDKSDNTIRGQILAFYNLITFAGMAAGQQFLGLYPTTGFELFAISAVLISLAALPVALTASASPPIPESPEIRVRWLLKLSPVAAAGVLTVGLANGTFWTLGPVYATALGLGAAGVGTFVTASILGAVVALWPAGRLSDRIDRRIVILLCCAAAAIAGIGLAFFAGDSRLALYGFAFLFGAGAMPIYSLCSAHAADFATPREMVQVSTGLLLVYTLGAITGPFAAGFLIRELPVGTIFVLTAVAHLAMFAFTIVRLNRREAPPPEEREPFVAVPRTSPGITELDPRAVTLSDLEADTVVIEPEAAPAEPEPIAAVIEEPPPHPATVEVEAFLPEAQPEITPTEDKEWASP</sequence>
<dbReference type="GO" id="GO:0005886">
    <property type="term" value="C:plasma membrane"/>
    <property type="evidence" value="ECO:0007669"/>
    <property type="project" value="TreeGrafter"/>
</dbReference>
<dbReference type="Pfam" id="PF07690">
    <property type="entry name" value="MFS_1"/>
    <property type="match status" value="1"/>
</dbReference>
<keyword evidence="8" id="KW-1185">Reference proteome</keyword>
<feature type="transmembrane region" description="Helical" evidence="5">
    <location>
        <begin position="227"/>
        <end position="252"/>
    </location>
</feature>
<dbReference type="eggNOG" id="COG2814">
    <property type="taxonomic scope" value="Bacteria"/>
</dbReference>
<reference evidence="7 8" key="1">
    <citation type="journal article" date="2014" name="Genome Announc.">
        <title>Draft Genome Sequence of Lutibaculum baratangense Strain AMV1T, Isolated from a Mud Volcano in Andamans, India.</title>
        <authorList>
            <person name="Singh A."/>
            <person name="Sreenivas A."/>
            <person name="Sathyanarayana Reddy G."/>
            <person name="Pinnaka A.K."/>
            <person name="Shivaji S."/>
        </authorList>
    </citation>
    <scope>NUCLEOTIDE SEQUENCE [LARGE SCALE GENOMIC DNA]</scope>
    <source>
        <strain evidence="7 8">AMV1</strain>
    </source>
</reference>
<dbReference type="InterPro" id="IPR005828">
    <property type="entry name" value="MFS_sugar_transport-like"/>
</dbReference>
<feature type="transmembrane region" description="Helical" evidence="5">
    <location>
        <begin position="330"/>
        <end position="348"/>
    </location>
</feature>
<evidence type="ECO:0000256" key="2">
    <source>
        <dbReference type="ARBA" id="ARBA00022692"/>
    </source>
</evidence>
<feature type="transmembrane region" description="Helical" evidence="5">
    <location>
        <begin position="73"/>
        <end position="92"/>
    </location>
</feature>
<feature type="transmembrane region" description="Helical" evidence="5">
    <location>
        <begin position="160"/>
        <end position="181"/>
    </location>
</feature>
<dbReference type="InterPro" id="IPR020846">
    <property type="entry name" value="MFS_dom"/>
</dbReference>
<name>V4T8N1_9HYPH</name>
<evidence type="ECO:0000256" key="1">
    <source>
        <dbReference type="ARBA" id="ARBA00004370"/>
    </source>
</evidence>
<protein>
    <submittedName>
        <fullName evidence="7">Putative transport transmembrane protein</fullName>
    </submittedName>
</protein>
<feature type="transmembrane region" description="Helical" evidence="5">
    <location>
        <begin position="264"/>
        <end position="283"/>
    </location>
</feature>
<evidence type="ECO:0000259" key="6">
    <source>
        <dbReference type="PROSITE" id="PS50850"/>
    </source>
</evidence>
<dbReference type="Pfam" id="PF00083">
    <property type="entry name" value="Sugar_tr"/>
    <property type="match status" value="1"/>
</dbReference>
<dbReference type="GO" id="GO:0022857">
    <property type="term" value="F:transmembrane transporter activity"/>
    <property type="evidence" value="ECO:0007669"/>
    <property type="project" value="InterPro"/>
</dbReference>
<dbReference type="CDD" id="cd17477">
    <property type="entry name" value="MFS_YcaD_like"/>
    <property type="match status" value="1"/>
</dbReference>
<feature type="transmembrane region" description="Helical" evidence="5">
    <location>
        <begin position="98"/>
        <end position="119"/>
    </location>
</feature>
<dbReference type="STRING" id="631454.N177_4035"/>
<dbReference type="EMBL" id="AWXZ01000040">
    <property type="protein sequence ID" value="ESR22898.1"/>
    <property type="molecule type" value="Genomic_DNA"/>
</dbReference>
<dbReference type="SUPFAM" id="SSF103473">
    <property type="entry name" value="MFS general substrate transporter"/>
    <property type="match status" value="1"/>
</dbReference>
<feature type="transmembrane region" description="Helical" evidence="5">
    <location>
        <begin position="289"/>
        <end position="309"/>
    </location>
</feature>
<dbReference type="RefSeq" id="WP_023434144.1">
    <property type="nucleotide sequence ID" value="NZ_AWXZ01000040.1"/>
</dbReference>
<proteinExistence type="predicted"/>
<dbReference type="PANTHER" id="PTHR23521:SF3">
    <property type="entry name" value="MFS TRANSPORTER"/>
    <property type="match status" value="1"/>
</dbReference>
<feature type="transmembrane region" description="Helical" evidence="5">
    <location>
        <begin position="41"/>
        <end position="61"/>
    </location>
</feature>
<keyword evidence="2 5" id="KW-0812">Transmembrane</keyword>
<evidence type="ECO:0000313" key="7">
    <source>
        <dbReference type="EMBL" id="ESR22898.1"/>
    </source>
</evidence>
<organism evidence="7 8">
    <name type="scientific">Lutibaculum baratangense AMV1</name>
    <dbReference type="NCBI Taxonomy" id="631454"/>
    <lineage>
        <taxon>Bacteria</taxon>
        <taxon>Pseudomonadati</taxon>
        <taxon>Pseudomonadota</taxon>
        <taxon>Alphaproteobacteria</taxon>
        <taxon>Hyphomicrobiales</taxon>
        <taxon>Tepidamorphaceae</taxon>
        <taxon>Lutibaculum</taxon>
    </lineage>
</organism>
<dbReference type="AlphaFoldDB" id="V4T8N1"/>
<dbReference type="InterPro" id="IPR036259">
    <property type="entry name" value="MFS_trans_sf"/>
</dbReference>
<accession>V4T8N1</accession>
<evidence type="ECO:0000313" key="8">
    <source>
        <dbReference type="Proteomes" id="UP000017819"/>
    </source>
</evidence>
<evidence type="ECO:0000256" key="5">
    <source>
        <dbReference type="SAM" id="Phobius"/>
    </source>
</evidence>
<dbReference type="Proteomes" id="UP000017819">
    <property type="component" value="Unassembled WGS sequence"/>
</dbReference>
<comment type="subcellular location">
    <subcellularLocation>
        <location evidence="1">Membrane</location>
    </subcellularLocation>
</comment>
<keyword evidence="3 5" id="KW-1133">Transmembrane helix</keyword>
<feature type="transmembrane region" description="Helical" evidence="5">
    <location>
        <begin position="131"/>
        <end position="154"/>
    </location>
</feature>
<evidence type="ECO:0000256" key="3">
    <source>
        <dbReference type="ARBA" id="ARBA00022989"/>
    </source>
</evidence>
<dbReference type="PANTHER" id="PTHR23521">
    <property type="entry name" value="TRANSPORTER MFS SUPERFAMILY"/>
    <property type="match status" value="1"/>
</dbReference>
<comment type="caution">
    <text evidence="7">The sequence shown here is derived from an EMBL/GenBank/DDBJ whole genome shotgun (WGS) entry which is preliminary data.</text>
</comment>